<reference evidence="1 2" key="1">
    <citation type="journal article" date="2020" name="Nat. Commun.">
        <title>Genome of Tripterygium wilfordii and identification of cytochrome P450 involved in triptolide biosynthesis.</title>
        <authorList>
            <person name="Tu L."/>
            <person name="Su P."/>
            <person name="Zhang Z."/>
            <person name="Gao L."/>
            <person name="Wang J."/>
            <person name="Hu T."/>
            <person name="Zhou J."/>
            <person name="Zhang Y."/>
            <person name="Zhao Y."/>
            <person name="Liu Y."/>
            <person name="Song Y."/>
            <person name="Tong Y."/>
            <person name="Lu Y."/>
            <person name="Yang J."/>
            <person name="Xu C."/>
            <person name="Jia M."/>
            <person name="Peters R.J."/>
            <person name="Huang L."/>
            <person name="Gao W."/>
        </authorList>
    </citation>
    <scope>NUCLEOTIDE SEQUENCE [LARGE SCALE GENOMIC DNA]</scope>
    <source>
        <strain evidence="2">cv. XIE 37</strain>
        <tissue evidence="1">Leaf</tissue>
    </source>
</reference>
<protein>
    <submittedName>
        <fullName evidence="1">Uncharacterized protein</fullName>
    </submittedName>
</protein>
<evidence type="ECO:0000313" key="1">
    <source>
        <dbReference type="EMBL" id="KAF5740113.1"/>
    </source>
</evidence>
<proteinExistence type="predicted"/>
<gene>
    <name evidence="1" type="ORF">HS088_TW11G00178</name>
</gene>
<name>A0A7J7D1B2_TRIWF</name>
<dbReference type="EMBL" id="JAAARO010000011">
    <property type="protein sequence ID" value="KAF5740113.1"/>
    <property type="molecule type" value="Genomic_DNA"/>
</dbReference>
<dbReference type="InParanoid" id="A0A7J7D1B2"/>
<keyword evidence="2" id="KW-1185">Reference proteome</keyword>
<dbReference type="AlphaFoldDB" id="A0A7J7D1B2"/>
<organism evidence="1 2">
    <name type="scientific">Tripterygium wilfordii</name>
    <name type="common">Thunder God vine</name>
    <dbReference type="NCBI Taxonomy" id="458696"/>
    <lineage>
        <taxon>Eukaryota</taxon>
        <taxon>Viridiplantae</taxon>
        <taxon>Streptophyta</taxon>
        <taxon>Embryophyta</taxon>
        <taxon>Tracheophyta</taxon>
        <taxon>Spermatophyta</taxon>
        <taxon>Magnoliopsida</taxon>
        <taxon>eudicotyledons</taxon>
        <taxon>Gunneridae</taxon>
        <taxon>Pentapetalae</taxon>
        <taxon>rosids</taxon>
        <taxon>fabids</taxon>
        <taxon>Celastrales</taxon>
        <taxon>Celastraceae</taxon>
        <taxon>Tripterygium</taxon>
    </lineage>
</organism>
<comment type="caution">
    <text evidence="1">The sequence shown here is derived from an EMBL/GenBank/DDBJ whole genome shotgun (WGS) entry which is preliminary data.</text>
</comment>
<sequence>MLLFFTITNRTLVHHMRMRASESSIPLSLTSHHFHQPSPSPSPQLPRHYCIIRYLFPNRVSATKPRPPSYHLRLCTVQSFRRTLVGRLRRSRGHACHDSGLSMCSVIECDKRMLPVSLLNALALARRRLFSGRHSCSSSWQKSCGSDPIAVAFSQVHPLTGSENVETTLQLCINQGLDS</sequence>
<evidence type="ECO:0000313" key="2">
    <source>
        <dbReference type="Proteomes" id="UP000593562"/>
    </source>
</evidence>
<accession>A0A7J7D1B2</accession>
<dbReference type="Proteomes" id="UP000593562">
    <property type="component" value="Unassembled WGS sequence"/>
</dbReference>